<dbReference type="InterPro" id="IPR008183">
    <property type="entry name" value="Aldose_1/G6P_1-epimerase"/>
</dbReference>
<evidence type="ECO:0000256" key="11">
    <source>
        <dbReference type="PIRNR" id="PIRNR005096"/>
    </source>
</evidence>
<dbReference type="Proteomes" id="UP000537204">
    <property type="component" value="Unassembled WGS sequence"/>
</dbReference>
<name>A0A7W8ZNG6_9SPHI</name>
<dbReference type="GO" id="GO:0005737">
    <property type="term" value="C:cytoplasm"/>
    <property type="evidence" value="ECO:0007669"/>
    <property type="project" value="TreeGrafter"/>
</dbReference>
<dbReference type="CDD" id="cd09019">
    <property type="entry name" value="galactose_mutarotase_like"/>
    <property type="match status" value="1"/>
</dbReference>
<evidence type="ECO:0000256" key="7">
    <source>
        <dbReference type="ARBA" id="ARBA00014165"/>
    </source>
</evidence>
<feature type="active site" description="Proton acceptor" evidence="12">
    <location>
        <position position="311"/>
    </location>
</feature>
<evidence type="ECO:0000256" key="3">
    <source>
        <dbReference type="ARBA" id="ARBA00005028"/>
    </source>
</evidence>
<feature type="binding site" evidence="13">
    <location>
        <begin position="88"/>
        <end position="89"/>
    </location>
    <ligand>
        <name>beta-D-galactose</name>
        <dbReference type="ChEBI" id="CHEBI:27667"/>
    </ligand>
</feature>
<dbReference type="RefSeq" id="WP_183882981.1">
    <property type="nucleotide sequence ID" value="NZ_JACHCE010000004.1"/>
</dbReference>
<dbReference type="InterPro" id="IPR018052">
    <property type="entry name" value="Ald1_epimerase_CS"/>
</dbReference>
<organism evidence="14 15">
    <name type="scientific">Pedobacter cryoconitis</name>
    <dbReference type="NCBI Taxonomy" id="188932"/>
    <lineage>
        <taxon>Bacteria</taxon>
        <taxon>Pseudomonadati</taxon>
        <taxon>Bacteroidota</taxon>
        <taxon>Sphingobacteriia</taxon>
        <taxon>Sphingobacteriales</taxon>
        <taxon>Sphingobacteriaceae</taxon>
        <taxon>Pedobacter</taxon>
    </lineage>
</organism>
<dbReference type="NCBIfam" id="NF008277">
    <property type="entry name" value="PRK11055.1"/>
    <property type="match status" value="1"/>
</dbReference>
<sequence length="352" mass="39168">MHYKQVENNPKVSYQHWATYQGQKIFRFRIQNNKGSFVELINYGATLAAIVVPDRLGNPGNVILGFDSFEGYLQDHCYIGSTVGRFANRISDASFKLNDETFKLEKNDGANTNHGGFSGFNTQIFDFNILDDEIHFMLNSKDGEGGYPGNLNFIVSYSFSNEDELRIQYSAQTDRKTVVNFTNHAYFNLSSESSGIMAHELQIESAHVLEADAAYLPTGKIIPAGTLTFKGQKIETCLAGADLKGLNTFYIFNPLNSCRKAAVLSHPATGRSLTIRTSYPGLMLYTGDYLTSTLPGYHGVPYQPFDGLCIECQDYPDSPNHANFPSAVLEPGMHYQQYIHLKFSTGNSCPES</sequence>
<feature type="binding site" evidence="13">
    <location>
        <begin position="184"/>
        <end position="186"/>
    </location>
    <ligand>
        <name>beta-D-galactose</name>
        <dbReference type="ChEBI" id="CHEBI:27667"/>
    </ligand>
</feature>
<dbReference type="PIRSF" id="PIRSF005096">
    <property type="entry name" value="GALM"/>
    <property type="match status" value="1"/>
</dbReference>
<dbReference type="InterPro" id="IPR015443">
    <property type="entry name" value="Aldose_1-epimerase"/>
</dbReference>
<comment type="subunit">
    <text evidence="5">Monomer.</text>
</comment>
<accession>A0A7W8ZNG6</accession>
<keyword evidence="9 11" id="KW-0413">Isomerase</keyword>
<dbReference type="EC" id="5.1.3.3" evidence="6 11"/>
<evidence type="ECO:0000256" key="8">
    <source>
        <dbReference type="ARBA" id="ARBA00022837"/>
    </source>
</evidence>
<comment type="catalytic activity">
    <reaction evidence="1 11">
        <text>alpha-D-glucose = beta-D-glucose</text>
        <dbReference type="Rhea" id="RHEA:10264"/>
        <dbReference type="ChEBI" id="CHEBI:15903"/>
        <dbReference type="ChEBI" id="CHEBI:17925"/>
        <dbReference type="EC" id="5.1.3.3"/>
    </reaction>
</comment>
<evidence type="ECO:0000256" key="4">
    <source>
        <dbReference type="ARBA" id="ARBA00006206"/>
    </source>
</evidence>
<dbReference type="Gene3D" id="2.70.98.10">
    <property type="match status" value="1"/>
</dbReference>
<evidence type="ECO:0000256" key="5">
    <source>
        <dbReference type="ARBA" id="ARBA00011245"/>
    </source>
</evidence>
<evidence type="ECO:0000256" key="9">
    <source>
        <dbReference type="ARBA" id="ARBA00023235"/>
    </source>
</evidence>
<keyword evidence="8" id="KW-0106">Calcium</keyword>
<dbReference type="PROSITE" id="PS00545">
    <property type="entry name" value="ALDOSE_1_EPIMERASE"/>
    <property type="match status" value="1"/>
</dbReference>
<comment type="similarity">
    <text evidence="4 11">Belongs to the aldose epimerase family.</text>
</comment>
<dbReference type="AlphaFoldDB" id="A0A7W8ZNG6"/>
<evidence type="ECO:0000256" key="10">
    <source>
        <dbReference type="ARBA" id="ARBA00023277"/>
    </source>
</evidence>
<reference evidence="14 15" key="1">
    <citation type="submission" date="2020-08" db="EMBL/GenBank/DDBJ databases">
        <title>Genomic Encyclopedia of Type Strains, Phase IV (KMG-V): Genome sequencing to study the core and pangenomes of soil and plant-associated prokaryotes.</title>
        <authorList>
            <person name="Whitman W."/>
        </authorList>
    </citation>
    <scope>NUCLEOTIDE SEQUENCE [LARGE SCALE GENOMIC DNA]</scope>
    <source>
        <strain evidence="14 15">S3M1</strain>
    </source>
</reference>
<evidence type="ECO:0000256" key="13">
    <source>
        <dbReference type="PIRSR" id="PIRSR005096-3"/>
    </source>
</evidence>
<comment type="caution">
    <text evidence="14">The sequence shown here is derived from an EMBL/GenBank/DDBJ whole genome shotgun (WGS) entry which is preliminary data.</text>
</comment>
<feature type="active site" description="Proton donor" evidence="12">
    <location>
        <position position="184"/>
    </location>
</feature>
<gene>
    <name evidence="14" type="ORF">HDE68_003006</name>
</gene>
<dbReference type="Pfam" id="PF01263">
    <property type="entry name" value="Aldose_epim"/>
    <property type="match status" value="1"/>
</dbReference>
<dbReference type="GO" id="GO:0006006">
    <property type="term" value="P:glucose metabolic process"/>
    <property type="evidence" value="ECO:0007669"/>
    <property type="project" value="TreeGrafter"/>
</dbReference>
<dbReference type="InterPro" id="IPR011013">
    <property type="entry name" value="Gal_mutarotase_sf_dom"/>
</dbReference>
<comment type="pathway">
    <text evidence="3 11">Carbohydrate metabolism; hexose metabolism.</text>
</comment>
<evidence type="ECO:0000256" key="1">
    <source>
        <dbReference type="ARBA" id="ARBA00001614"/>
    </source>
</evidence>
<evidence type="ECO:0000256" key="12">
    <source>
        <dbReference type="PIRSR" id="PIRSR005096-1"/>
    </source>
</evidence>
<dbReference type="UniPathway" id="UPA00242"/>
<dbReference type="GO" id="GO:0033499">
    <property type="term" value="P:galactose catabolic process via UDP-galactose, Leloir pathway"/>
    <property type="evidence" value="ECO:0007669"/>
    <property type="project" value="TreeGrafter"/>
</dbReference>
<evidence type="ECO:0000313" key="15">
    <source>
        <dbReference type="Proteomes" id="UP000537204"/>
    </source>
</evidence>
<keyword evidence="10 11" id="KW-0119">Carbohydrate metabolism</keyword>
<dbReference type="GO" id="GO:0004034">
    <property type="term" value="F:aldose 1-epimerase activity"/>
    <property type="evidence" value="ECO:0007669"/>
    <property type="project" value="UniProtKB-EC"/>
</dbReference>
<dbReference type="PANTHER" id="PTHR10091:SF0">
    <property type="entry name" value="GALACTOSE MUTAROTASE"/>
    <property type="match status" value="1"/>
</dbReference>
<comment type="cofactor">
    <cofactor evidence="2">
        <name>Ca(2+)</name>
        <dbReference type="ChEBI" id="CHEBI:29108"/>
    </cofactor>
</comment>
<evidence type="ECO:0000313" key="14">
    <source>
        <dbReference type="EMBL" id="MBB5637093.1"/>
    </source>
</evidence>
<dbReference type="EMBL" id="JACHCE010000004">
    <property type="protein sequence ID" value="MBB5637093.1"/>
    <property type="molecule type" value="Genomic_DNA"/>
</dbReference>
<evidence type="ECO:0000256" key="2">
    <source>
        <dbReference type="ARBA" id="ARBA00001913"/>
    </source>
</evidence>
<protein>
    <recommendedName>
        <fullName evidence="7 11">Aldose 1-epimerase</fullName>
        <ecNumber evidence="6 11">5.1.3.3</ecNumber>
    </recommendedName>
</protein>
<dbReference type="GO" id="GO:0030246">
    <property type="term" value="F:carbohydrate binding"/>
    <property type="evidence" value="ECO:0007669"/>
    <property type="project" value="InterPro"/>
</dbReference>
<dbReference type="SUPFAM" id="SSF74650">
    <property type="entry name" value="Galactose mutarotase-like"/>
    <property type="match status" value="1"/>
</dbReference>
<dbReference type="PANTHER" id="PTHR10091">
    <property type="entry name" value="ALDOSE-1-EPIMERASE"/>
    <property type="match status" value="1"/>
</dbReference>
<dbReference type="InterPro" id="IPR014718">
    <property type="entry name" value="GH-type_carb-bd"/>
</dbReference>
<dbReference type="InterPro" id="IPR047215">
    <property type="entry name" value="Galactose_mutarotase-like"/>
</dbReference>
<proteinExistence type="inferred from homology"/>
<evidence type="ECO:0000256" key="6">
    <source>
        <dbReference type="ARBA" id="ARBA00013185"/>
    </source>
</evidence>